<dbReference type="AlphaFoldDB" id="A0AAW3JRV0"/>
<dbReference type="SUPFAM" id="SSF48208">
    <property type="entry name" value="Six-hairpin glycosidases"/>
    <property type="match status" value="1"/>
</dbReference>
<dbReference type="GO" id="GO:0005975">
    <property type="term" value="P:carbohydrate metabolic process"/>
    <property type="evidence" value="ECO:0007669"/>
    <property type="project" value="InterPro"/>
</dbReference>
<evidence type="ECO:0000313" key="4">
    <source>
        <dbReference type="EMBL" id="KQC84864.1"/>
    </source>
</evidence>
<accession>A0AAW3JRV0</accession>
<dbReference type="EMBL" id="LLKB01000005">
    <property type="protein sequence ID" value="KQC84864.1"/>
    <property type="molecule type" value="Genomic_DNA"/>
</dbReference>
<evidence type="ECO:0000259" key="2">
    <source>
        <dbReference type="Pfam" id="PF20736"/>
    </source>
</evidence>
<dbReference type="Pfam" id="PF07944">
    <property type="entry name" value="Beta-AFase-like_GH127_cat"/>
    <property type="match status" value="1"/>
</dbReference>
<proteinExistence type="predicted"/>
<evidence type="ECO:0000259" key="3">
    <source>
        <dbReference type="Pfam" id="PF20737"/>
    </source>
</evidence>
<dbReference type="InterPro" id="IPR049174">
    <property type="entry name" value="Beta-AFase-like"/>
</dbReference>
<name>A0AAW3JRV0_9FIRM</name>
<evidence type="ECO:0000259" key="1">
    <source>
        <dbReference type="Pfam" id="PF07944"/>
    </source>
</evidence>
<organism evidence="4 5">
    <name type="scientific">Butyribacter intestini</name>
    <dbReference type="NCBI Taxonomy" id="1703332"/>
    <lineage>
        <taxon>Bacteria</taxon>
        <taxon>Bacillati</taxon>
        <taxon>Bacillota</taxon>
        <taxon>Clostridia</taxon>
        <taxon>Lachnospirales</taxon>
        <taxon>Lachnospiraceae</taxon>
        <taxon>Butyribacter</taxon>
    </lineage>
</organism>
<dbReference type="Pfam" id="PF20737">
    <property type="entry name" value="Glyco_hydro127C"/>
    <property type="match status" value="1"/>
</dbReference>
<dbReference type="PANTHER" id="PTHR43465">
    <property type="entry name" value="DUF1680 DOMAIN PROTEIN (AFU_ORTHOLOGUE AFUA_1G08910)"/>
    <property type="match status" value="1"/>
</dbReference>
<reference evidence="4 5" key="1">
    <citation type="submission" date="2015-10" db="EMBL/GenBank/DDBJ databases">
        <title>Butyribacter intestini gen. nov., sp. nov., a butyric acid-producing bacterium of the family Lachnospiraceae isolated from the human faeces.</title>
        <authorList>
            <person name="Zou Y."/>
            <person name="Xue W."/>
            <person name="Luo G."/>
            <person name="Lv M."/>
        </authorList>
    </citation>
    <scope>NUCLEOTIDE SEQUENCE [LARGE SCALE GENOMIC DNA]</scope>
    <source>
        <strain evidence="4 5">TF01-11</strain>
    </source>
</reference>
<feature type="domain" description="Non-reducing end beta-L-arabinofuranosidase-like GH127 middle" evidence="2">
    <location>
        <begin position="436"/>
        <end position="544"/>
    </location>
</feature>
<feature type="domain" description="Non-reducing end beta-L-arabinofuranosidase-like GH127 catalytic" evidence="1">
    <location>
        <begin position="15"/>
        <end position="425"/>
    </location>
</feature>
<dbReference type="PANTHER" id="PTHR43465:SF2">
    <property type="entry name" value="DUF1680 DOMAIN PROTEIN (AFU_ORTHOLOGUE AFUA_1G08910)"/>
    <property type="match status" value="1"/>
</dbReference>
<evidence type="ECO:0000313" key="5">
    <source>
        <dbReference type="Proteomes" id="UP000050833"/>
    </source>
</evidence>
<protein>
    <submittedName>
        <fullName evidence="4">Glycosyhydrolase</fullName>
    </submittedName>
</protein>
<dbReference type="InterPro" id="IPR012878">
    <property type="entry name" value="Beta-AFase-like_GH127_cat"/>
</dbReference>
<comment type="caution">
    <text evidence="4">The sequence shown here is derived from an EMBL/GenBank/DDBJ whole genome shotgun (WGS) entry which is preliminary data.</text>
</comment>
<dbReference type="Proteomes" id="UP000050833">
    <property type="component" value="Unassembled WGS sequence"/>
</dbReference>
<gene>
    <name evidence="4" type="ORF">APZ18_09075</name>
</gene>
<dbReference type="RefSeq" id="WP_055944060.1">
    <property type="nucleotide sequence ID" value="NZ_DBGDCA010000034.1"/>
</dbReference>
<dbReference type="Pfam" id="PF20736">
    <property type="entry name" value="Glyco_hydro127M"/>
    <property type="match status" value="1"/>
</dbReference>
<keyword evidence="5" id="KW-1185">Reference proteome</keyword>
<sequence>MRTKKLNLLPLKALNVDDFFWNKYTGLVTKEIIPYQWKALNDEVADAEPSYCIDNFKVAAGLKEGTFHGWVFQDTDLAKWLEAVAYSLSYEPNEVLEKLADDAIDLVGKAQQENGYINTHFSILHPGKQYCNLKEGHELYTTGHFIEAAIAYYEVTGKDKFLNIMKKNADLICEVFHTEKYKNAVPGHEEIELALMKLADVTGDDKYSDMAKDFVDRRGTEPNYLFNESKNEDFIDVWHDPNPYINEYGQNHLPVRKQKTAEGHAVRATYLYCAMADIAQKYQDESLFEACENLYNNIINKRMYITGGIGSSGVMERFTTDYDLPNDTNYSESCASIGLALFCRRMAQITGDSKYIDTMELALMNTVLAGIAMDGKSFFYVNPLEVWPDNCIPATDKNHVKPVRQKWFGCACCPPNIARTLSSLGEYLFMQSDDGLFINMFAGGEYKTTALGGFKKLDIHTKFPFDGKISISISDIPDAVVTTENSEANKKLYIRIPSYAHNFTIKINGSDITDYRTENGYAVLSKADIASAWRGTDIEINFEMPAHFVYANPKVRADAGKAAIKKGPLVYCAEQVDNGENISSIMVDITKPISEYWDENTLGGITVIKAHGKTIKNPEQYDDEALYSDTPAELGYKEITYVPYANWGNRGAGEMYTWLRRFC</sequence>
<dbReference type="InterPro" id="IPR008928">
    <property type="entry name" value="6-hairpin_glycosidase_sf"/>
</dbReference>
<dbReference type="InterPro" id="IPR049049">
    <property type="entry name" value="Beta-AFase-like_GH127_C"/>
</dbReference>
<dbReference type="InterPro" id="IPR049046">
    <property type="entry name" value="Beta-AFase-like_GH127_middle"/>
</dbReference>
<feature type="domain" description="Non-reducing end beta-L-arabinofuranosidase-like GH127 C-terminal" evidence="3">
    <location>
        <begin position="547"/>
        <end position="660"/>
    </location>
</feature>